<dbReference type="InterPro" id="IPR018062">
    <property type="entry name" value="HTH_AraC-typ_CS"/>
</dbReference>
<reference evidence="6" key="1">
    <citation type="submission" date="2020-10" db="EMBL/GenBank/DDBJ databases">
        <authorList>
            <person name="Gilroy R."/>
        </authorList>
    </citation>
    <scope>NUCLEOTIDE SEQUENCE</scope>
    <source>
        <strain evidence="6">6086</strain>
    </source>
</reference>
<dbReference type="SUPFAM" id="SSF51215">
    <property type="entry name" value="Regulatory protein AraC"/>
    <property type="match status" value="1"/>
</dbReference>
<accession>A0A9D1FQR0</accession>
<evidence type="ECO:0000256" key="4">
    <source>
        <dbReference type="ARBA" id="ARBA00023163"/>
    </source>
</evidence>
<dbReference type="SMART" id="SM00342">
    <property type="entry name" value="HTH_ARAC"/>
    <property type="match status" value="1"/>
</dbReference>
<evidence type="ECO:0000259" key="5">
    <source>
        <dbReference type="PROSITE" id="PS01124"/>
    </source>
</evidence>
<dbReference type="InterPro" id="IPR050204">
    <property type="entry name" value="AraC_XylS_family_regulators"/>
</dbReference>
<dbReference type="InterPro" id="IPR009057">
    <property type="entry name" value="Homeodomain-like_sf"/>
</dbReference>
<protein>
    <submittedName>
        <fullName evidence="6">Helix-turn-helix transcriptional regulator</fullName>
    </submittedName>
</protein>
<sequence length="275" mass="31258">MDGTAFDPSVPYEIREAYHNTFVTGIPHPNRVMEDHDLIYLLEGEWEIRQEPPGGGEPVCYTLHEGDVLILEAGRHHDGLRPCRDGTRTVYLHVHGPGHAADSADMPTPSFLPLGTFLPCRRSPEVLRLFEAIAEQFAAVSPLRETRLSALFQLLLAALWDAEHTPAPSPDEEFVQNVVRFLQENPHRFFHQKELAARFFVCEKTLSRRFAAVMGETPCQFQRKYRLEAVRAFLLSHPDVSLRQAAENFGFCDEFHLSKAYKQRYGVSPGNRHAP</sequence>
<feature type="domain" description="HTH araC/xylS-type" evidence="5">
    <location>
        <begin position="176"/>
        <end position="275"/>
    </location>
</feature>
<name>A0A9D1FQR0_9FIRM</name>
<dbReference type="SUPFAM" id="SSF46689">
    <property type="entry name" value="Homeodomain-like"/>
    <property type="match status" value="1"/>
</dbReference>
<keyword evidence="1" id="KW-0805">Transcription regulation</keyword>
<dbReference type="PROSITE" id="PS00041">
    <property type="entry name" value="HTH_ARAC_FAMILY_1"/>
    <property type="match status" value="1"/>
</dbReference>
<keyword evidence="3" id="KW-0010">Activator</keyword>
<keyword evidence="4" id="KW-0804">Transcription</keyword>
<evidence type="ECO:0000256" key="3">
    <source>
        <dbReference type="ARBA" id="ARBA00023159"/>
    </source>
</evidence>
<dbReference type="EMBL" id="DVJM01000018">
    <property type="protein sequence ID" value="HIS77969.1"/>
    <property type="molecule type" value="Genomic_DNA"/>
</dbReference>
<proteinExistence type="predicted"/>
<dbReference type="GO" id="GO:0003700">
    <property type="term" value="F:DNA-binding transcription factor activity"/>
    <property type="evidence" value="ECO:0007669"/>
    <property type="project" value="InterPro"/>
</dbReference>
<dbReference type="Pfam" id="PF12833">
    <property type="entry name" value="HTH_18"/>
    <property type="match status" value="1"/>
</dbReference>
<comment type="caution">
    <text evidence="6">The sequence shown here is derived from an EMBL/GenBank/DDBJ whole genome shotgun (WGS) entry which is preliminary data.</text>
</comment>
<dbReference type="PANTHER" id="PTHR46796">
    <property type="entry name" value="HTH-TYPE TRANSCRIPTIONAL ACTIVATOR RHAS-RELATED"/>
    <property type="match status" value="1"/>
</dbReference>
<evidence type="ECO:0000313" key="7">
    <source>
        <dbReference type="Proteomes" id="UP000824141"/>
    </source>
</evidence>
<dbReference type="PANTHER" id="PTHR46796:SF7">
    <property type="entry name" value="ARAC FAMILY TRANSCRIPTIONAL REGULATOR"/>
    <property type="match status" value="1"/>
</dbReference>
<dbReference type="AlphaFoldDB" id="A0A9D1FQR0"/>
<evidence type="ECO:0000256" key="1">
    <source>
        <dbReference type="ARBA" id="ARBA00023015"/>
    </source>
</evidence>
<evidence type="ECO:0000313" key="6">
    <source>
        <dbReference type="EMBL" id="HIS77969.1"/>
    </source>
</evidence>
<dbReference type="InterPro" id="IPR018060">
    <property type="entry name" value="HTH_AraC"/>
</dbReference>
<dbReference type="PROSITE" id="PS01124">
    <property type="entry name" value="HTH_ARAC_FAMILY_2"/>
    <property type="match status" value="1"/>
</dbReference>
<organism evidence="6 7">
    <name type="scientific">Candidatus Caccousia stercoris</name>
    <dbReference type="NCBI Taxonomy" id="2840723"/>
    <lineage>
        <taxon>Bacteria</taxon>
        <taxon>Bacillati</taxon>
        <taxon>Bacillota</taxon>
        <taxon>Clostridia</taxon>
        <taxon>Eubacteriales</taxon>
        <taxon>Oscillospiraceae</taxon>
        <taxon>Oscillospiraceae incertae sedis</taxon>
        <taxon>Candidatus Caccousia</taxon>
    </lineage>
</organism>
<keyword evidence="2" id="KW-0238">DNA-binding</keyword>
<gene>
    <name evidence="6" type="ORF">IAD03_01220</name>
</gene>
<dbReference type="GO" id="GO:0043565">
    <property type="term" value="F:sequence-specific DNA binding"/>
    <property type="evidence" value="ECO:0007669"/>
    <property type="project" value="InterPro"/>
</dbReference>
<dbReference type="Gene3D" id="1.10.10.60">
    <property type="entry name" value="Homeodomain-like"/>
    <property type="match status" value="1"/>
</dbReference>
<dbReference type="InterPro" id="IPR037923">
    <property type="entry name" value="HTH-like"/>
</dbReference>
<reference evidence="6" key="2">
    <citation type="journal article" date="2021" name="PeerJ">
        <title>Extensive microbial diversity within the chicken gut microbiome revealed by metagenomics and culture.</title>
        <authorList>
            <person name="Gilroy R."/>
            <person name="Ravi A."/>
            <person name="Getino M."/>
            <person name="Pursley I."/>
            <person name="Horton D.L."/>
            <person name="Alikhan N.F."/>
            <person name="Baker D."/>
            <person name="Gharbi K."/>
            <person name="Hall N."/>
            <person name="Watson M."/>
            <person name="Adriaenssens E.M."/>
            <person name="Foster-Nyarko E."/>
            <person name="Jarju S."/>
            <person name="Secka A."/>
            <person name="Antonio M."/>
            <person name="Oren A."/>
            <person name="Chaudhuri R.R."/>
            <person name="La Ragione R."/>
            <person name="Hildebrand F."/>
            <person name="Pallen M.J."/>
        </authorList>
    </citation>
    <scope>NUCLEOTIDE SEQUENCE</scope>
    <source>
        <strain evidence="6">6086</strain>
    </source>
</reference>
<dbReference type="Proteomes" id="UP000824141">
    <property type="component" value="Unassembled WGS sequence"/>
</dbReference>
<evidence type="ECO:0000256" key="2">
    <source>
        <dbReference type="ARBA" id="ARBA00023125"/>
    </source>
</evidence>